<dbReference type="PANTHER" id="PTHR45663">
    <property type="entry name" value="GEO12009P1"/>
    <property type="match status" value="1"/>
</dbReference>
<dbReference type="CDD" id="cd02947">
    <property type="entry name" value="TRX_family"/>
    <property type="match status" value="1"/>
</dbReference>
<evidence type="ECO:0000313" key="5">
    <source>
        <dbReference type="Proteomes" id="UP000183954"/>
    </source>
</evidence>
<protein>
    <submittedName>
        <fullName evidence="4">Thioredoxin 1</fullName>
    </submittedName>
</protein>
<accession>A0A1M6ALD6</accession>
<evidence type="ECO:0000256" key="2">
    <source>
        <dbReference type="ARBA" id="ARBA00023284"/>
    </source>
</evidence>
<dbReference type="EMBL" id="FQXJ01000017">
    <property type="protein sequence ID" value="SHI37310.1"/>
    <property type="molecule type" value="Genomic_DNA"/>
</dbReference>
<dbReference type="STRING" id="1121420.SAMN02746098_03982"/>
<reference evidence="5" key="1">
    <citation type="submission" date="2016-11" db="EMBL/GenBank/DDBJ databases">
        <authorList>
            <person name="Varghese N."/>
            <person name="Submissions S."/>
        </authorList>
    </citation>
    <scope>NUCLEOTIDE SEQUENCE [LARGE SCALE GENOMIC DNA]</scope>
    <source>
        <strain evidence="5">DSM 15449</strain>
    </source>
</reference>
<dbReference type="InterPro" id="IPR036249">
    <property type="entry name" value="Thioredoxin-like_sf"/>
</dbReference>
<evidence type="ECO:0000256" key="1">
    <source>
        <dbReference type="ARBA" id="ARBA00008987"/>
    </source>
</evidence>
<evidence type="ECO:0000259" key="3">
    <source>
        <dbReference type="PROSITE" id="PS51352"/>
    </source>
</evidence>
<dbReference type="PANTHER" id="PTHR45663:SF11">
    <property type="entry name" value="GEO12009P1"/>
    <property type="match status" value="1"/>
</dbReference>
<dbReference type="Gene3D" id="3.40.30.10">
    <property type="entry name" value="Glutaredoxin"/>
    <property type="match status" value="1"/>
</dbReference>
<keyword evidence="5" id="KW-1185">Reference proteome</keyword>
<dbReference type="GO" id="GO:0015035">
    <property type="term" value="F:protein-disulfide reductase activity"/>
    <property type="evidence" value="ECO:0007669"/>
    <property type="project" value="TreeGrafter"/>
</dbReference>
<dbReference type="AlphaFoldDB" id="A0A1M6ALD6"/>
<proteinExistence type="inferred from homology"/>
<dbReference type="OrthoDB" id="1906716at2"/>
<keyword evidence="2" id="KW-0676">Redox-active center</keyword>
<dbReference type="Proteomes" id="UP000183954">
    <property type="component" value="Unassembled WGS sequence"/>
</dbReference>
<dbReference type="SUPFAM" id="SSF52833">
    <property type="entry name" value="Thioredoxin-like"/>
    <property type="match status" value="1"/>
</dbReference>
<dbReference type="GO" id="GO:0005737">
    <property type="term" value="C:cytoplasm"/>
    <property type="evidence" value="ECO:0007669"/>
    <property type="project" value="TreeGrafter"/>
</dbReference>
<comment type="similarity">
    <text evidence="1">Belongs to the thioredoxin family.</text>
</comment>
<dbReference type="RefSeq" id="WP_073031572.1">
    <property type="nucleotide sequence ID" value="NZ_FQXJ01000017.1"/>
</dbReference>
<sequence>MSLEQLNANSFEKIIYDNEESCLVIFSRKSCHVCKEVVPVLEELQLQYRDRVGFYYVDVEEDKNLSQRFSLKGVPQILFFKDGEYQAKLAGAVDEDKVIDKIAEVLES</sequence>
<dbReference type="Pfam" id="PF00085">
    <property type="entry name" value="Thioredoxin"/>
    <property type="match status" value="1"/>
</dbReference>
<dbReference type="PROSITE" id="PS51352">
    <property type="entry name" value="THIOREDOXIN_2"/>
    <property type="match status" value="1"/>
</dbReference>
<gene>
    <name evidence="4" type="ORF">SAMN02746098_03982</name>
</gene>
<feature type="domain" description="Thioredoxin" evidence="3">
    <location>
        <begin position="1"/>
        <end position="107"/>
    </location>
</feature>
<name>A0A1M6ALD6_9FIRM</name>
<evidence type="ECO:0000313" key="4">
    <source>
        <dbReference type="EMBL" id="SHI37310.1"/>
    </source>
</evidence>
<dbReference type="InterPro" id="IPR013766">
    <property type="entry name" value="Thioredoxin_domain"/>
</dbReference>
<organism evidence="4 5">
    <name type="scientific">Desulfosporosinus lacus DSM 15449</name>
    <dbReference type="NCBI Taxonomy" id="1121420"/>
    <lineage>
        <taxon>Bacteria</taxon>
        <taxon>Bacillati</taxon>
        <taxon>Bacillota</taxon>
        <taxon>Clostridia</taxon>
        <taxon>Eubacteriales</taxon>
        <taxon>Desulfitobacteriaceae</taxon>
        <taxon>Desulfosporosinus</taxon>
    </lineage>
</organism>